<dbReference type="EMBL" id="FOFU01000004">
    <property type="protein sequence ID" value="SEQ44482.1"/>
    <property type="molecule type" value="Genomic_DNA"/>
</dbReference>
<dbReference type="AlphaFoldDB" id="A0A1H9G2V9"/>
<feature type="transmembrane region" description="Helical" evidence="7">
    <location>
        <begin position="230"/>
        <end position="251"/>
    </location>
</feature>
<feature type="domain" description="Acyltransferase 3" evidence="8">
    <location>
        <begin position="20"/>
        <end position="340"/>
    </location>
</feature>
<dbReference type="OrthoDB" id="9810469at2"/>
<feature type="transmembrane region" description="Helical" evidence="7">
    <location>
        <begin position="21"/>
        <end position="45"/>
    </location>
</feature>
<evidence type="ECO:0000256" key="7">
    <source>
        <dbReference type="SAM" id="Phobius"/>
    </source>
</evidence>
<evidence type="ECO:0000256" key="3">
    <source>
        <dbReference type="ARBA" id="ARBA00022475"/>
    </source>
</evidence>
<comment type="similarity">
    <text evidence="2">Belongs to the acyltransferase 3 family.</text>
</comment>
<dbReference type="PANTHER" id="PTHR40074">
    <property type="entry name" value="O-ACETYLTRANSFERASE WECH"/>
    <property type="match status" value="1"/>
</dbReference>
<feature type="transmembrane region" description="Helical" evidence="7">
    <location>
        <begin position="173"/>
        <end position="190"/>
    </location>
</feature>
<keyword evidence="10" id="KW-1185">Reference proteome</keyword>
<feature type="transmembrane region" description="Helical" evidence="7">
    <location>
        <begin position="142"/>
        <end position="161"/>
    </location>
</feature>
<keyword evidence="5 7" id="KW-1133">Transmembrane helix</keyword>
<name>A0A1H9G2V9_9SPIR</name>
<dbReference type="RefSeq" id="WP_074643349.1">
    <property type="nucleotide sequence ID" value="NZ_FOFU01000004.1"/>
</dbReference>
<gene>
    <name evidence="9" type="ORF">SAMN04487977_104263</name>
</gene>
<keyword evidence="6 7" id="KW-0472">Membrane</keyword>
<dbReference type="PANTHER" id="PTHR40074:SF2">
    <property type="entry name" value="O-ACETYLTRANSFERASE WECH"/>
    <property type="match status" value="1"/>
</dbReference>
<dbReference type="GO" id="GO:0005886">
    <property type="term" value="C:plasma membrane"/>
    <property type="evidence" value="ECO:0007669"/>
    <property type="project" value="UniProtKB-SubCell"/>
</dbReference>
<dbReference type="Proteomes" id="UP000182360">
    <property type="component" value="Unassembled WGS sequence"/>
</dbReference>
<feature type="transmembrane region" description="Helical" evidence="7">
    <location>
        <begin position="196"/>
        <end position="218"/>
    </location>
</feature>
<comment type="subcellular location">
    <subcellularLocation>
        <location evidence="1">Cell membrane</location>
        <topology evidence="1">Multi-pass membrane protein</topology>
    </subcellularLocation>
</comment>
<keyword evidence="4 7" id="KW-0812">Transmembrane</keyword>
<evidence type="ECO:0000313" key="10">
    <source>
        <dbReference type="Proteomes" id="UP000182360"/>
    </source>
</evidence>
<evidence type="ECO:0000256" key="5">
    <source>
        <dbReference type="ARBA" id="ARBA00022989"/>
    </source>
</evidence>
<dbReference type="Pfam" id="PF01757">
    <property type="entry name" value="Acyl_transf_3"/>
    <property type="match status" value="1"/>
</dbReference>
<dbReference type="InterPro" id="IPR002656">
    <property type="entry name" value="Acyl_transf_3_dom"/>
</dbReference>
<evidence type="ECO:0000256" key="1">
    <source>
        <dbReference type="ARBA" id="ARBA00004651"/>
    </source>
</evidence>
<accession>A0A1H9G2V9</accession>
<protein>
    <submittedName>
        <fullName evidence="9">Surface polysaccharide O-acyltransferase, integral membrane enzyme</fullName>
    </submittedName>
</protein>
<keyword evidence="9" id="KW-0808">Transferase</keyword>
<organism evidence="9 10">
    <name type="scientific">Treponema bryantii</name>
    <dbReference type="NCBI Taxonomy" id="163"/>
    <lineage>
        <taxon>Bacteria</taxon>
        <taxon>Pseudomonadati</taxon>
        <taxon>Spirochaetota</taxon>
        <taxon>Spirochaetia</taxon>
        <taxon>Spirochaetales</taxon>
        <taxon>Treponemataceae</taxon>
        <taxon>Treponema</taxon>
    </lineage>
</organism>
<evidence type="ECO:0000256" key="6">
    <source>
        <dbReference type="ARBA" id="ARBA00023136"/>
    </source>
</evidence>
<dbReference type="GO" id="GO:0016413">
    <property type="term" value="F:O-acetyltransferase activity"/>
    <property type="evidence" value="ECO:0007669"/>
    <property type="project" value="TreeGrafter"/>
</dbReference>
<evidence type="ECO:0000256" key="2">
    <source>
        <dbReference type="ARBA" id="ARBA00007400"/>
    </source>
</evidence>
<evidence type="ECO:0000313" key="9">
    <source>
        <dbReference type="EMBL" id="SEQ44482.1"/>
    </source>
</evidence>
<keyword evidence="3" id="KW-1003">Cell membrane</keyword>
<keyword evidence="9" id="KW-0012">Acyltransferase</keyword>
<evidence type="ECO:0000259" key="8">
    <source>
        <dbReference type="Pfam" id="PF01757"/>
    </source>
</evidence>
<evidence type="ECO:0000256" key="4">
    <source>
        <dbReference type="ARBA" id="ARBA00022692"/>
    </source>
</evidence>
<dbReference type="GO" id="GO:0009246">
    <property type="term" value="P:enterobacterial common antigen biosynthetic process"/>
    <property type="evidence" value="ECO:0007669"/>
    <property type="project" value="TreeGrafter"/>
</dbReference>
<feature type="transmembrane region" description="Helical" evidence="7">
    <location>
        <begin position="263"/>
        <end position="279"/>
    </location>
</feature>
<proteinExistence type="inferred from homology"/>
<sequence>MLNMEVNNNVANQSDKIRFEYITLLRVIGTFAVIGIHVVCTPVTLYGTIYSTIDLRLSVFITNLLRMFAVPLFIMISGALFLNPEKDFDLSKFLKKNVVRILTVLIIFSFIFCLLESYFNERIISISVIKIVLRNLIEGKSWAHMWFLYMLPGLYFSVPLLRPFVKNATDKEFNFTLLILFIFLSFIPTLEKKFNIKTGITIPITSIYFLYFLLGSAISHRNLFDSLKTCVTLILLPSLFILIELFIPNTIIIEDAVLKNTNASSIAAISLSIGIFSLIRNFYRNQCSVVIKFISENSFGIYLLHTIPLNICFKVLKFSPEKINLYILLLICYLFSFYFSITVTVLLRKIPIVKKYL</sequence>
<feature type="transmembrane region" description="Helical" evidence="7">
    <location>
        <begin position="299"/>
        <end position="319"/>
    </location>
</feature>
<reference evidence="9 10" key="1">
    <citation type="submission" date="2016-10" db="EMBL/GenBank/DDBJ databases">
        <authorList>
            <person name="de Groot N.N."/>
        </authorList>
    </citation>
    <scope>NUCLEOTIDE SEQUENCE [LARGE SCALE GENOMIC DNA]</scope>
    <source>
        <strain evidence="9 10">B25</strain>
    </source>
</reference>
<feature type="transmembrane region" description="Helical" evidence="7">
    <location>
        <begin position="325"/>
        <end position="347"/>
    </location>
</feature>
<feature type="transmembrane region" description="Helical" evidence="7">
    <location>
        <begin position="57"/>
        <end position="82"/>
    </location>
</feature>
<feature type="transmembrane region" description="Helical" evidence="7">
    <location>
        <begin position="98"/>
        <end position="119"/>
    </location>
</feature>